<sequence>MSTPERKESTSKMKSSGRERKIPKVDGQTTGSLKDISGAALSPKAPSPKAKSKNSLPNKNKVEAVPSTKSKRTATEIVTDATEYAEEKIKLGQRIQAVMFQATALVSGISVASATLANRCKEFYQFASDLKDTVLVSRNKEKQLDEIQVTVKQDKRVEDINRIPDKAVDAGEHDVNSQKEARDSEAGKEGPDEKVMANEDARTGMGNDVNCDG</sequence>
<feature type="compositionally biased region" description="Low complexity" evidence="1">
    <location>
        <begin position="39"/>
        <end position="59"/>
    </location>
</feature>
<dbReference type="EMBL" id="GBRH01193896">
    <property type="protein sequence ID" value="JAE04000.1"/>
    <property type="molecule type" value="Transcribed_RNA"/>
</dbReference>
<reference evidence="2" key="2">
    <citation type="journal article" date="2015" name="Data Brief">
        <title>Shoot transcriptome of the giant reed, Arundo donax.</title>
        <authorList>
            <person name="Barrero R.A."/>
            <person name="Guerrero F.D."/>
            <person name="Moolhuijzen P."/>
            <person name="Goolsby J.A."/>
            <person name="Tidwell J."/>
            <person name="Bellgard S.E."/>
            <person name="Bellgard M.I."/>
        </authorList>
    </citation>
    <scope>NUCLEOTIDE SEQUENCE</scope>
    <source>
        <tissue evidence="2">Shoot tissue taken approximately 20 cm above the soil surface</tissue>
    </source>
</reference>
<name>A0A0A9ETD1_ARUDO</name>
<reference evidence="2" key="1">
    <citation type="submission" date="2014-09" db="EMBL/GenBank/DDBJ databases">
        <authorList>
            <person name="Magalhaes I.L.F."/>
            <person name="Oliveira U."/>
            <person name="Santos F.R."/>
            <person name="Vidigal T.H.D.A."/>
            <person name="Brescovit A.D."/>
            <person name="Santos A.J."/>
        </authorList>
    </citation>
    <scope>NUCLEOTIDE SEQUENCE</scope>
    <source>
        <tissue evidence="2">Shoot tissue taken approximately 20 cm above the soil surface</tissue>
    </source>
</reference>
<feature type="compositionally biased region" description="Basic and acidic residues" evidence="1">
    <location>
        <begin position="162"/>
        <end position="202"/>
    </location>
</feature>
<evidence type="ECO:0000256" key="1">
    <source>
        <dbReference type="SAM" id="MobiDB-lite"/>
    </source>
</evidence>
<accession>A0A0A9ETD1</accession>
<feature type="region of interest" description="Disordered" evidence="1">
    <location>
        <begin position="162"/>
        <end position="213"/>
    </location>
</feature>
<feature type="compositionally biased region" description="Basic and acidic residues" evidence="1">
    <location>
        <begin position="1"/>
        <end position="24"/>
    </location>
</feature>
<dbReference type="AlphaFoldDB" id="A0A0A9ETD1"/>
<evidence type="ECO:0000313" key="2">
    <source>
        <dbReference type="EMBL" id="JAE04000.1"/>
    </source>
</evidence>
<organism evidence="2">
    <name type="scientific">Arundo donax</name>
    <name type="common">Giant reed</name>
    <name type="synonym">Donax arundinaceus</name>
    <dbReference type="NCBI Taxonomy" id="35708"/>
    <lineage>
        <taxon>Eukaryota</taxon>
        <taxon>Viridiplantae</taxon>
        <taxon>Streptophyta</taxon>
        <taxon>Embryophyta</taxon>
        <taxon>Tracheophyta</taxon>
        <taxon>Spermatophyta</taxon>
        <taxon>Magnoliopsida</taxon>
        <taxon>Liliopsida</taxon>
        <taxon>Poales</taxon>
        <taxon>Poaceae</taxon>
        <taxon>PACMAD clade</taxon>
        <taxon>Arundinoideae</taxon>
        <taxon>Arundineae</taxon>
        <taxon>Arundo</taxon>
    </lineage>
</organism>
<feature type="region of interest" description="Disordered" evidence="1">
    <location>
        <begin position="1"/>
        <end position="72"/>
    </location>
</feature>
<protein>
    <submittedName>
        <fullName evidence="2">Uncharacterized protein</fullName>
    </submittedName>
</protein>
<proteinExistence type="predicted"/>